<evidence type="ECO:0000259" key="8">
    <source>
        <dbReference type="PROSITE" id="PS50045"/>
    </source>
</evidence>
<dbReference type="CDD" id="cd00156">
    <property type="entry name" value="REC"/>
    <property type="match status" value="1"/>
</dbReference>
<dbReference type="FunFam" id="3.40.50.300:FF:000006">
    <property type="entry name" value="DNA-binding transcriptional regulator NtrC"/>
    <property type="match status" value="1"/>
</dbReference>
<keyword evidence="6" id="KW-0804">Transcription</keyword>
<protein>
    <submittedName>
        <fullName evidence="10">Transcriptional regulatory protein ZraR</fullName>
    </submittedName>
</protein>
<evidence type="ECO:0000256" key="2">
    <source>
        <dbReference type="ARBA" id="ARBA00022840"/>
    </source>
</evidence>
<dbReference type="InterPro" id="IPR002197">
    <property type="entry name" value="HTH_Fis"/>
</dbReference>
<dbReference type="InterPro" id="IPR025944">
    <property type="entry name" value="Sigma_54_int_dom_CS"/>
</dbReference>
<dbReference type="FunFam" id="1.10.8.60:FF:000014">
    <property type="entry name" value="DNA-binding transcriptional regulator NtrC"/>
    <property type="match status" value="1"/>
</dbReference>
<keyword evidence="4" id="KW-0238">DNA-binding</keyword>
<dbReference type="Gene3D" id="1.10.8.60">
    <property type="match status" value="1"/>
</dbReference>
<keyword evidence="2" id="KW-0067">ATP-binding</keyword>
<organism evidence="10">
    <name type="scientific">mine drainage metagenome</name>
    <dbReference type="NCBI Taxonomy" id="410659"/>
    <lineage>
        <taxon>unclassified sequences</taxon>
        <taxon>metagenomes</taxon>
        <taxon>ecological metagenomes</taxon>
    </lineage>
</organism>
<keyword evidence="5" id="KW-0010">Activator</keyword>
<sequence length="511" mass="56224">MSLERILVLDDEPIIQKVLGELFQRKKLTVTLASSLTQAEALCAKETFDLMMVDVRLPDGDGQQFLERARTMPGEPLVVIMTGHGSIESAVSCMRAGAFDYLIKPFSSGQIEIIIKKAESYRQLLNVNRYFAESEGADEREFLGRSPAMIRLRQLVERVAPTDATVLITGENGTGKEMVARELYRRSTRRNEPYIKVNCAALSENLIASELFGHERGAFTGATERREGRFELANKGTLLLDEISEIPPNLQAKLLRVLQEREFERVGGTKTIKVNVRILATSNRDLSQVVASGEFRQDLYYRLNVFPMHVPPLRERPEDIVVLAEAFLQRFARKHGVKIPGFAESSLATMTAYPWPGNVRELQNVVERAVILSENGRPVTTAALGLMPLTRTTTSTGPQIVPAAPPPLPPASGTVVPFEPAPPKPTPAATAAEPVAQATTAPESDAVEPEPVVPLDEMERRAILKALEVTGGNRTRAAELLKISIRTLRNKLQEYREAGLLAGTGLDSNGE</sequence>
<dbReference type="SUPFAM" id="SSF52540">
    <property type="entry name" value="P-loop containing nucleoside triphosphate hydrolases"/>
    <property type="match status" value="1"/>
</dbReference>
<dbReference type="InterPro" id="IPR009057">
    <property type="entry name" value="Homeodomain-like_sf"/>
</dbReference>
<dbReference type="GO" id="GO:0006355">
    <property type="term" value="P:regulation of DNA-templated transcription"/>
    <property type="evidence" value="ECO:0007669"/>
    <property type="project" value="InterPro"/>
</dbReference>
<dbReference type="InterPro" id="IPR002078">
    <property type="entry name" value="Sigma_54_int"/>
</dbReference>
<evidence type="ECO:0000313" key="10">
    <source>
        <dbReference type="EMBL" id="OIR05291.1"/>
    </source>
</evidence>
<dbReference type="SUPFAM" id="SSF52172">
    <property type="entry name" value="CheY-like"/>
    <property type="match status" value="1"/>
</dbReference>
<feature type="domain" description="Sigma-54 factor interaction" evidence="8">
    <location>
        <begin position="142"/>
        <end position="371"/>
    </location>
</feature>
<feature type="region of interest" description="Disordered" evidence="7">
    <location>
        <begin position="417"/>
        <end position="452"/>
    </location>
</feature>
<evidence type="ECO:0000256" key="4">
    <source>
        <dbReference type="ARBA" id="ARBA00023125"/>
    </source>
</evidence>
<dbReference type="PROSITE" id="PS50110">
    <property type="entry name" value="RESPONSE_REGULATORY"/>
    <property type="match status" value="1"/>
</dbReference>
<keyword evidence="1" id="KW-0547">Nucleotide-binding</keyword>
<feature type="domain" description="Response regulatory" evidence="9">
    <location>
        <begin position="5"/>
        <end position="119"/>
    </location>
</feature>
<reference evidence="10" key="1">
    <citation type="submission" date="2016-10" db="EMBL/GenBank/DDBJ databases">
        <title>Sequence of Gallionella enrichment culture.</title>
        <authorList>
            <person name="Poehlein A."/>
            <person name="Muehling M."/>
            <person name="Daniel R."/>
        </authorList>
    </citation>
    <scope>NUCLEOTIDE SEQUENCE</scope>
</reference>
<dbReference type="InterPro" id="IPR011006">
    <property type="entry name" value="CheY-like_superfamily"/>
</dbReference>
<dbReference type="GO" id="GO:0043565">
    <property type="term" value="F:sequence-specific DNA binding"/>
    <property type="evidence" value="ECO:0007669"/>
    <property type="project" value="InterPro"/>
</dbReference>
<dbReference type="InterPro" id="IPR003593">
    <property type="entry name" value="AAA+_ATPase"/>
</dbReference>
<evidence type="ECO:0000256" key="5">
    <source>
        <dbReference type="ARBA" id="ARBA00023159"/>
    </source>
</evidence>
<dbReference type="PANTHER" id="PTHR32071">
    <property type="entry name" value="TRANSCRIPTIONAL REGULATORY PROTEIN"/>
    <property type="match status" value="1"/>
</dbReference>
<dbReference type="SMART" id="SM00448">
    <property type="entry name" value="REC"/>
    <property type="match status" value="1"/>
</dbReference>
<dbReference type="Pfam" id="PF25601">
    <property type="entry name" value="AAA_lid_14"/>
    <property type="match status" value="1"/>
</dbReference>
<dbReference type="PROSITE" id="PS50045">
    <property type="entry name" value="SIGMA54_INTERACT_4"/>
    <property type="match status" value="1"/>
</dbReference>
<gene>
    <name evidence="10" type="primary">zraR_17</name>
    <name evidence="10" type="ORF">GALL_126030</name>
</gene>
<evidence type="ECO:0000256" key="7">
    <source>
        <dbReference type="SAM" id="MobiDB-lite"/>
    </source>
</evidence>
<proteinExistence type="predicted"/>
<dbReference type="SMART" id="SM00382">
    <property type="entry name" value="AAA"/>
    <property type="match status" value="1"/>
</dbReference>
<feature type="compositionally biased region" description="Low complexity" evidence="7">
    <location>
        <begin position="427"/>
        <end position="443"/>
    </location>
</feature>
<dbReference type="Gene3D" id="3.40.50.300">
    <property type="entry name" value="P-loop containing nucleotide triphosphate hydrolases"/>
    <property type="match status" value="1"/>
</dbReference>
<dbReference type="Gene3D" id="3.40.50.2300">
    <property type="match status" value="1"/>
</dbReference>
<dbReference type="Pfam" id="PF00072">
    <property type="entry name" value="Response_reg"/>
    <property type="match status" value="1"/>
</dbReference>
<dbReference type="PROSITE" id="PS00676">
    <property type="entry name" value="SIGMA54_INTERACT_2"/>
    <property type="match status" value="1"/>
</dbReference>
<keyword evidence="3" id="KW-0805">Transcription regulation</keyword>
<dbReference type="InterPro" id="IPR025943">
    <property type="entry name" value="Sigma_54_int_dom_ATP-bd_2"/>
</dbReference>
<dbReference type="GO" id="GO:0000160">
    <property type="term" value="P:phosphorelay signal transduction system"/>
    <property type="evidence" value="ECO:0007669"/>
    <property type="project" value="InterPro"/>
</dbReference>
<comment type="caution">
    <text evidence="10">The sequence shown here is derived from an EMBL/GenBank/DDBJ whole genome shotgun (WGS) entry which is preliminary data.</text>
</comment>
<dbReference type="CDD" id="cd00009">
    <property type="entry name" value="AAA"/>
    <property type="match status" value="1"/>
</dbReference>
<dbReference type="Pfam" id="PF02954">
    <property type="entry name" value="HTH_8"/>
    <property type="match status" value="1"/>
</dbReference>
<dbReference type="EMBL" id="MLJW01000051">
    <property type="protein sequence ID" value="OIR05291.1"/>
    <property type="molecule type" value="Genomic_DNA"/>
</dbReference>
<name>A0A1J5SBI2_9ZZZZ</name>
<dbReference type="Pfam" id="PF00158">
    <property type="entry name" value="Sigma54_activat"/>
    <property type="match status" value="1"/>
</dbReference>
<dbReference type="PRINTS" id="PR01590">
    <property type="entry name" value="HTHFIS"/>
</dbReference>
<dbReference type="GO" id="GO:0005524">
    <property type="term" value="F:ATP binding"/>
    <property type="evidence" value="ECO:0007669"/>
    <property type="project" value="UniProtKB-KW"/>
</dbReference>
<dbReference type="InterPro" id="IPR001789">
    <property type="entry name" value="Sig_transdc_resp-reg_receiver"/>
</dbReference>
<evidence type="ECO:0000259" key="9">
    <source>
        <dbReference type="PROSITE" id="PS50110"/>
    </source>
</evidence>
<evidence type="ECO:0000256" key="6">
    <source>
        <dbReference type="ARBA" id="ARBA00023163"/>
    </source>
</evidence>
<evidence type="ECO:0000256" key="3">
    <source>
        <dbReference type="ARBA" id="ARBA00023015"/>
    </source>
</evidence>
<dbReference type="SUPFAM" id="SSF46689">
    <property type="entry name" value="Homeodomain-like"/>
    <property type="match status" value="1"/>
</dbReference>
<dbReference type="InterPro" id="IPR058031">
    <property type="entry name" value="AAA_lid_NorR"/>
</dbReference>
<dbReference type="AlphaFoldDB" id="A0A1J5SBI2"/>
<dbReference type="PROSITE" id="PS00688">
    <property type="entry name" value="SIGMA54_INTERACT_3"/>
    <property type="match status" value="1"/>
</dbReference>
<accession>A0A1J5SBI2</accession>
<dbReference type="InterPro" id="IPR027417">
    <property type="entry name" value="P-loop_NTPase"/>
</dbReference>
<dbReference type="Gene3D" id="1.10.10.60">
    <property type="entry name" value="Homeodomain-like"/>
    <property type="match status" value="1"/>
</dbReference>
<evidence type="ECO:0000256" key="1">
    <source>
        <dbReference type="ARBA" id="ARBA00022741"/>
    </source>
</evidence>